<dbReference type="GO" id="GO:0016747">
    <property type="term" value="F:acyltransferase activity, transferring groups other than amino-acyl groups"/>
    <property type="evidence" value="ECO:0007669"/>
    <property type="project" value="InterPro"/>
</dbReference>
<dbReference type="Proteomes" id="UP000029914">
    <property type="component" value="Chromosome"/>
</dbReference>
<sequence>MSRIFRSDEVTVGERVVVRRRLEGVFSDVIGHVTALDPLTVRPQEVGGYPSSLDSVVIPSEQIHVVKRLSPRRIRNSDIRHVETAYARAFPGTDHAWTSDGQWLMRAGDGITERSNSATPLGRSAGFSPVPLDEIAAFYQARNLPVRLHLPERLGASALGLIEGWSLSPEILVMTRSLSSLPPSDGEGFSVDPQPDDEWLSLYHFRGRALPPAALALLSEQIDGEMGFGRLRLDGETVAITRATLTTSDDERLWLGYSAVEVAEAYRRRGLGTRLGAEVLAWGASRGASDAYLQVIASNTAGISLYEKLGFLEHHRHRYATLR</sequence>
<dbReference type="SUPFAM" id="SSF55729">
    <property type="entry name" value="Acyl-CoA N-acyltransferases (Nat)"/>
    <property type="match status" value="1"/>
</dbReference>
<keyword evidence="3" id="KW-1185">Reference proteome</keyword>
<name>A0A097IIC4_9CORY</name>
<dbReference type="CDD" id="cd04301">
    <property type="entry name" value="NAT_SF"/>
    <property type="match status" value="1"/>
</dbReference>
<dbReference type="InterPro" id="IPR056935">
    <property type="entry name" value="Rv0428c-like_C"/>
</dbReference>
<gene>
    <name evidence="2" type="ORF">CDOO_11910</name>
</gene>
<dbReference type="InterPro" id="IPR000182">
    <property type="entry name" value="GNAT_dom"/>
</dbReference>
<evidence type="ECO:0000313" key="2">
    <source>
        <dbReference type="EMBL" id="AIT61885.1"/>
    </source>
</evidence>
<dbReference type="RefSeq" id="WP_018022784.1">
    <property type="nucleotide sequence ID" value="NZ_AQUX01000012.1"/>
</dbReference>
<dbReference type="Gene3D" id="3.40.630.30">
    <property type="match status" value="1"/>
</dbReference>
<dbReference type="STRING" id="558173.CDOO_11910"/>
<dbReference type="OrthoDB" id="9775595at2"/>
<dbReference type="Pfam" id="PF24553">
    <property type="entry name" value="Rv0428c_C"/>
    <property type="match status" value="1"/>
</dbReference>
<feature type="domain" description="N-acetyltransferase" evidence="1">
    <location>
        <begin position="189"/>
        <end position="323"/>
    </location>
</feature>
<dbReference type="KEGG" id="cdo:CDOO_11910"/>
<dbReference type="EMBL" id="CP006764">
    <property type="protein sequence ID" value="AIT61885.1"/>
    <property type="molecule type" value="Genomic_DNA"/>
</dbReference>
<accession>A0A097IIC4</accession>
<keyword evidence="2" id="KW-0808">Transferase</keyword>
<evidence type="ECO:0000313" key="3">
    <source>
        <dbReference type="Proteomes" id="UP000029914"/>
    </source>
</evidence>
<dbReference type="eggNOG" id="COG0456">
    <property type="taxonomic scope" value="Bacteria"/>
</dbReference>
<dbReference type="HOGENOM" id="CLU_048109_3_0_11"/>
<dbReference type="PROSITE" id="PS51186">
    <property type="entry name" value="GNAT"/>
    <property type="match status" value="1"/>
</dbReference>
<organism evidence="2 3">
    <name type="scientific">Corynebacterium doosanense CAU 212 = DSM 45436</name>
    <dbReference type="NCBI Taxonomy" id="558173"/>
    <lineage>
        <taxon>Bacteria</taxon>
        <taxon>Bacillati</taxon>
        <taxon>Actinomycetota</taxon>
        <taxon>Actinomycetes</taxon>
        <taxon>Mycobacteriales</taxon>
        <taxon>Corynebacteriaceae</taxon>
        <taxon>Corynebacterium</taxon>
    </lineage>
</organism>
<dbReference type="PANTHER" id="PTHR43072">
    <property type="entry name" value="N-ACETYLTRANSFERASE"/>
    <property type="match status" value="1"/>
</dbReference>
<proteinExistence type="predicted"/>
<dbReference type="AlphaFoldDB" id="A0A097IIC4"/>
<protein>
    <submittedName>
        <fullName evidence="2">Acetyltransferase</fullName>
    </submittedName>
</protein>
<dbReference type="InterPro" id="IPR016181">
    <property type="entry name" value="Acyl_CoA_acyltransferase"/>
</dbReference>
<evidence type="ECO:0000259" key="1">
    <source>
        <dbReference type="PROSITE" id="PS51186"/>
    </source>
</evidence>
<reference evidence="2 3" key="1">
    <citation type="submission" date="2013-09" db="EMBL/GenBank/DDBJ databases">
        <title>Complete genome sequence of Corynebacterium doosanense CAU 212(T) (=DSM 45436(T)), isolated from activated sludge.</title>
        <authorList>
            <person name="Schaffert L."/>
            <person name="Albersmeier A."/>
            <person name="Kalinowski J."/>
            <person name="Ruckert C."/>
        </authorList>
    </citation>
    <scope>NUCLEOTIDE SEQUENCE [LARGE SCALE GENOMIC DNA]</scope>
    <source>
        <strain evidence="2 3">CAU 212</strain>
    </source>
</reference>